<evidence type="ECO:0000313" key="2">
    <source>
        <dbReference type="Proteomes" id="UP001055072"/>
    </source>
</evidence>
<dbReference type="EMBL" id="MU274932">
    <property type="protein sequence ID" value="KAI0085300.1"/>
    <property type="molecule type" value="Genomic_DNA"/>
</dbReference>
<keyword evidence="2" id="KW-1185">Reference proteome</keyword>
<organism evidence="1 2">
    <name type="scientific">Irpex rosettiformis</name>
    <dbReference type="NCBI Taxonomy" id="378272"/>
    <lineage>
        <taxon>Eukaryota</taxon>
        <taxon>Fungi</taxon>
        <taxon>Dikarya</taxon>
        <taxon>Basidiomycota</taxon>
        <taxon>Agaricomycotina</taxon>
        <taxon>Agaricomycetes</taxon>
        <taxon>Polyporales</taxon>
        <taxon>Irpicaceae</taxon>
        <taxon>Irpex</taxon>
    </lineage>
</organism>
<reference evidence="1" key="1">
    <citation type="journal article" date="2021" name="Environ. Microbiol.">
        <title>Gene family expansions and transcriptome signatures uncover fungal adaptations to wood decay.</title>
        <authorList>
            <person name="Hage H."/>
            <person name="Miyauchi S."/>
            <person name="Viragh M."/>
            <person name="Drula E."/>
            <person name="Min B."/>
            <person name="Chaduli D."/>
            <person name="Navarro D."/>
            <person name="Favel A."/>
            <person name="Norest M."/>
            <person name="Lesage-Meessen L."/>
            <person name="Balint B."/>
            <person name="Merenyi Z."/>
            <person name="de Eugenio L."/>
            <person name="Morin E."/>
            <person name="Martinez A.T."/>
            <person name="Baldrian P."/>
            <person name="Stursova M."/>
            <person name="Martinez M.J."/>
            <person name="Novotny C."/>
            <person name="Magnuson J.K."/>
            <person name="Spatafora J.W."/>
            <person name="Maurice S."/>
            <person name="Pangilinan J."/>
            <person name="Andreopoulos W."/>
            <person name="LaButti K."/>
            <person name="Hundley H."/>
            <person name="Na H."/>
            <person name="Kuo A."/>
            <person name="Barry K."/>
            <person name="Lipzen A."/>
            <person name="Henrissat B."/>
            <person name="Riley R."/>
            <person name="Ahrendt S."/>
            <person name="Nagy L.G."/>
            <person name="Grigoriev I.V."/>
            <person name="Martin F."/>
            <person name="Rosso M.N."/>
        </authorList>
    </citation>
    <scope>NUCLEOTIDE SEQUENCE</scope>
    <source>
        <strain evidence="1">CBS 384.51</strain>
    </source>
</reference>
<dbReference type="Proteomes" id="UP001055072">
    <property type="component" value="Unassembled WGS sequence"/>
</dbReference>
<gene>
    <name evidence="1" type="ORF">BDY19DRAFT_450105</name>
</gene>
<accession>A0ACB8TTF4</accession>
<evidence type="ECO:0000313" key="1">
    <source>
        <dbReference type="EMBL" id="KAI0085300.1"/>
    </source>
</evidence>
<comment type="caution">
    <text evidence="1">The sequence shown here is derived from an EMBL/GenBank/DDBJ whole genome shotgun (WGS) entry which is preliminary data.</text>
</comment>
<name>A0ACB8TTF4_9APHY</name>
<sequence length="159" mass="17642">MIHEVVYGRCVDQGHGVNIVFSMPIQVAVTVCGHRTSSSFCVTVQGPPLKSKISVHIDESALMYASVFERVFDFLEHSPTATTAHSLILSNTSSLLATTTRNADRREKHNHSTRSLVTPIKVRCPRLDCIRIPGGRSPSPTDNLWLRGRASKTIEWCSR</sequence>
<proteinExistence type="predicted"/>
<protein>
    <submittedName>
        <fullName evidence="1">Uncharacterized protein</fullName>
    </submittedName>
</protein>